<dbReference type="PANTHER" id="PTHR43377">
    <property type="entry name" value="BILIVERDIN REDUCTASE A"/>
    <property type="match status" value="1"/>
</dbReference>
<dbReference type="PANTHER" id="PTHR43377:SF1">
    <property type="entry name" value="BILIVERDIN REDUCTASE A"/>
    <property type="match status" value="1"/>
</dbReference>
<dbReference type="Gene3D" id="3.40.50.720">
    <property type="entry name" value="NAD(P)-binding Rossmann-like Domain"/>
    <property type="match status" value="1"/>
</dbReference>
<evidence type="ECO:0000313" key="2">
    <source>
        <dbReference type="EMBL" id="KKR04716.1"/>
    </source>
</evidence>
<comment type="caution">
    <text evidence="2">The sequence shown here is derived from an EMBL/GenBank/DDBJ whole genome shotgun (WGS) entry which is preliminary data.</text>
</comment>
<dbReference type="InterPro" id="IPR000683">
    <property type="entry name" value="Gfo/Idh/MocA-like_OxRdtase_N"/>
</dbReference>
<dbReference type="AlphaFoldDB" id="A0A0G0MWC2"/>
<evidence type="ECO:0000259" key="1">
    <source>
        <dbReference type="Pfam" id="PF01408"/>
    </source>
</evidence>
<protein>
    <submittedName>
        <fullName evidence="2">Oxidoreductase family, NAD-binding Rossmann fold protein</fullName>
    </submittedName>
</protein>
<organism evidence="2 3">
    <name type="scientific">Candidatus Uhrbacteria bacterium GW2011_GWF2_39_13</name>
    <dbReference type="NCBI Taxonomy" id="1618995"/>
    <lineage>
        <taxon>Bacteria</taxon>
        <taxon>Candidatus Uhriibacteriota</taxon>
    </lineage>
</organism>
<dbReference type="GO" id="GO:0000166">
    <property type="term" value="F:nucleotide binding"/>
    <property type="evidence" value="ECO:0007669"/>
    <property type="project" value="InterPro"/>
</dbReference>
<dbReference type="Pfam" id="PF01408">
    <property type="entry name" value="GFO_IDH_MocA"/>
    <property type="match status" value="1"/>
</dbReference>
<gene>
    <name evidence="2" type="ORF">UT30_C0004G0029</name>
</gene>
<dbReference type="SUPFAM" id="SSF51735">
    <property type="entry name" value="NAD(P)-binding Rossmann-fold domains"/>
    <property type="match status" value="1"/>
</dbReference>
<accession>A0A0G0MWC2</accession>
<feature type="domain" description="Gfo/Idh/MocA-like oxidoreductase N-terminal" evidence="1">
    <location>
        <begin position="3"/>
        <end position="134"/>
    </location>
</feature>
<proteinExistence type="predicted"/>
<dbReference type="InterPro" id="IPR051450">
    <property type="entry name" value="Gfo/Idh/MocA_Oxidoreductases"/>
</dbReference>
<evidence type="ECO:0000313" key="3">
    <source>
        <dbReference type="Proteomes" id="UP000033935"/>
    </source>
</evidence>
<reference evidence="2 3" key="1">
    <citation type="journal article" date="2015" name="Nature">
        <title>rRNA introns, odd ribosomes, and small enigmatic genomes across a large radiation of phyla.</title>
        <authorList>
            <person name="Brown C.T."/>
            <person name="Hug L.A."/>
            <person name="Thomas B.C."/>
            <person name="Sharon I."/>
            <person name="Castelle C.J."/>
            <person name="Singh A."/>
            <person name="Wilkins M.J."/>
            <person name="Williams K.H."/>
            <person name="Banfield J.F."/>
        </authorList>
    </citation>
    <scope>NUCLEOTIDE SEQUENCE [LARGE SCALE GENOMIC DNA]</scope>
</reference>
<dbReference type="EMBL" id="LBWG01000004">
    <property type="protein sequence ID" value="KKR04716.1"/>
    <property type="molecule type" value="Genomic_DNA"/>
</dbReference>
<dbReference type="Proteomes" id="UP000033935">
    <property type="component" value="Unassembled WGS sequence"/>
</dbReference>
<dbReference type="Gene3D" id="3.30.360.10">
    <property type="entry name" value="Dihydrodipicolinate Reductase, domain 2"/>
    <property type="match status" value="1"/>
</dbReference>
<name>A0A0G0MWC2_9BACT</name>
<sequence>MKKMVIVGFGFMGVVHAKNIIASDKLELLGIVDNRSADIFADIDKTGNQGNCDLPLERLKQTPVYKTLDECCKIEKPDAVSICVPLFMHYELTKKALNLGLDVLLEKPFCPELGQCRELIELAEEKNRIMMVAHCVRFAPAWKFLAERIRDKCYGELKLLTTTRMCGEPTWGVWLDTEIKKTCGGSLFDLLIHDIDFANSCLGLPENIEVNLKVDEYWELLFRYNDNQAKVSIKGGFLYQHTPFVSEYAATFEKGSIRFSSLQSDVIHIGTDKGNEFITMNGDAYQAELEYFAKCIENRSKPERCLPVSSLQAIEICRNIRNTKHT</sequence>
<dbReference type="SUPFAM" id="SSF55347">
    <property type="entry name" value="Glyceraldehyde-3-phosphate dehydrogenase-like, C-terminal domain"/>
    <property type="match status" value="1"/>
</dbReference>
<dbReference type="InterPro" id="IPR036291">
    <property type="entry name" value="NAD(P)-bd_dom_sf"/>
</dbReference>